<feature type="chain" id="PRO_5045776760" evidence="11">
    <location>
        <begin position="24"/>
        <end position="830"/>
    </location>
</feature>
<feature type="domain" description="TonB-dependent receptor-like beta-barrel" evidence="12">
    <location>
        <begin position="264"/>
        <end position="778"/>
    </location>
</feature>
<keyword evidence="14" id="KW-0675">Receptor</keyword>
<feature type="region of interest" description="Disordered" evidence="10">
    <location>
        <begin position="30"/>
        <end position="67"/>
    </location>
</feature>
<keyword evidence="2 8" id="KW-0813">Transport</keyword>
<keyword evidence="15" id="KW-1185">Reference proteome</keyword>
<comment type="similarity">
    <text evidence="8 9">Belongs to the TonB-dependent receptor family.</text>
</comment>
<evidence type="ECO:0000256" key="7">
    <source>
        <dbReference type="ARBA" id="ARBA00023237"/>
    </source>
</evidence>
<evidence type="ECO:0000256" key="8">
    <source>
        <dbReference type="PROSITE-ProRule" id="PRU01360"/>
    </source>
</evidence>
<dbReference type="SUPFAM" id="SSF56935">
    <property type="entry name" value="Porins"/>
    <property type="match status" value="1"/>
</dbReference>
<feature type="domain" description="TonB-dependent receptor plug" evidence="13">
    <location>
        <begin position="84"/>
        <end position="193"/>
    </location>
</feature>
<evidence type="ECO:0000256" key="11">
    <source>
        <dbReference type="SAM" id="SignalP"/>
    </source>
</evidence>
<dbReference type="InterPro" id="IPR037066">
    <property type="entry name" value="Plug_dom_sf"/>
</dbReference>
<organism evidence="14 15">
    <name type="scientific">Dyella caseinilytica</name>
    <dbReference type="NCBI Taxonomy" id="1849581"/>
    <lineage>
        <taxon>Bacteria</taxon>
        <taxon>Pseudomonadati</taxon>
        <taxon>Pseudomonadota</taxon>
        <taxon>Gammaproteobacteria</taxon>
        <taxon>Lysobacterales</taxon>
        <taxon>Rhodanobacteraceae</taxon>
        <taxon>Dyella</taxon>
    </lineage>
</organism>
<evidence type="ECO:0000256" key="10">
    <source>
        <dbReference type="SAM" id="MobiDB-lite"/>
    </source>
</evidence>
<evidence type="ECO:0000256" key="3">
    <source>
        <dbReference type="ARBA" id="ARBA00022452"/>
    </source>
</evidence>
<accession>A0ABX7GXJ6</accession>
<name>A0ABX7GXJ6_9GAMM</name>
<evidence type="ECO:0000313" key="14">
    <source>
        <dbReference type="EMBL" id="QRN54432.1"/>
    </source>
</evidence>
<comment type="subcellular location">
    <subcellularLocation>
        <location evidence="1 8">Cell outer membrane</location>
        <topology evidence="1 8">Multi-pass membrane protein</topology>
    </subcellularLocation>
</comment>
<evidence type="ECO:0000256" key="9">
    <source>
        <dbReference type="RuleBase" id="RU003357"/>
    </source>
</evidence>
<dbReference type="Gene3D" id="2.170.130.10">
    <property type="entry name" value="TonB-dependent receptor, plug domain"/>
    <property type="match status" value="1"/>
</dbReference>
<keyword evidence="6 8" id="KW-0472">Membrane</keyword>
<evidence type="ECO:0000256" key="5">
    <source>
        <dbReference type="ARBA" id="ARBA00023077"/>
    </source>
</evidence>
<evidence type="ECO:0000256" key="6">
    <source>
        <dbReference type="ARBA" id="ARBA00023136"/>
    </source>
</evidence>
<proteinExistence type="inferred from homology"/>
<dbReference type="Pfam" id="PF07715">
    <property type="entry name" value="Plug"/>
    <property type="match status" value="1"/>
</dbReference>
<gene>
    <name evidence="14" type="ORF">ISN74_03370</name>
</gene>
<dbReference type="Pfam" id="PF00593">
    <property type="entry name" value="TonB_dep_Rec_b-barrel"/>
    <property type="match status" value="1"/>
</dbReference>
<keyword evidence="5 9" id="KW-0798">TonB box</keyword>
<dbReference type="Proteomes" id="UP000663181">
    <property type="component" value="Chromosome"/>
</dbReference>
<evidence type="ECO:0000256" key="1">
    <source>
        <dbReference type="ARBA" id="ARBA00004571"/>
    </source>
</evidence>
<dbReference type="PANTHER" id="PTHR30069:SF28">
    <property type="entry name" value="TONB-DEPENDENT RECEPTOR YNCD-RELATED"/>
    <property type="match status" value="1"/>
</dbReference>
<feature type="compositionally biased region" description="Polar residues" evidence="10">
    <location>
        <begin position="30"/>
        <end position="44"/>
    </location>
</feature>
<dbReference type="RefSeq" id="WP_188797398.1">
    <property type="nucleotide sequence ID" value="NZ_BMIZ01000001.1"/>
</dbReference>
<dbReference type="InterPro" id="IPR036942">
    <property type="entry name" value="Beta-barrel_TonB_sf"/>
</dbReference>
<evidence type="ECO:0000313" key="15">
    <source>
        <dbReference type="Proteomes" id="UP000663181"/>
    </source>
</evidence>
<keyword evidence="7 8" id="KW-0998">Cell outer membrane</keyword>
<evidence type="ECO:0000256" key="4">
    <source>
        <dbReference type="ARBA" id="ARBA00022692"/>
    </source>
</evidence>
<feature type="compositionally biased region" description="Low complexity" evidence="10">
    <location>
        <begin position="45"/>
        <end position="58"/>
    </location>
</feature>
<dbReference type="InterPro" id="IPR000531">
    <property type="entry name" value="Beta-barrel_TonB"/>
</dbReference>
<dbReference type="PROSITE" id="PS52016">
    <property type="entry name" value="TONB_DEPENDENT_REC_3"/>
    <property type="match status" value="1"/>
</dbReference>
<reference evidence="14 15" key="1">
    <citation type="submission" date="2020-10" db="EMBL/GenBank/DDBJ databases">
        <title>Phylogeny of dyella-like bacteria.</title>
        <authorList>
            <person name="Fu J."/>
        </authorList>
    </citation>
    <scope>NUCLEOTIDE SEQUENCE [LARGE SCALE GENOMIC DNA]</scope>
    <source>
        <strain evidence="14 15">DHOB09</strain>
    </source>
</reference>
<dbReference type="PANTHER" id="PTHR30069">
    <property type="entry name" value="TONB-DEPENDENT OUTER MEMBRANE RECEPTOR"/>
    <property type="match status" value="1"/>
</dbReference>
<evidence type="ECO:0000259" key="13">
    <source>
        <dbReference type="Pfam" id="PF07715"/>
    </source>
</evidence>
<sequence length="830" mass="91091">MKRTHLSAAIGVACCLSMGVAMAQTASNDQTQGSQNTASGQQRVNASSTSNTTTSNATQRDAKQMSAVTVQGQSLSLGGGLMSVQTAPKAVSTITRDAIEKASPGSNFTQMIGSIPGVNAATDDITGLANGHYSMRGYDSSDIGMTVNGAPITDTGSYSVYATEYGDSENMGDITVLQGIPDIDMPDSGASGGHIGWATIDPSHQGGVDFTQSIGSNDYRRTFVRLNTGDLGPVRSWISFSDNTADMWRGEGTLKVTKVDGKSVWTIDDNNSISASLQYSRQSNYEYDDLTKQQEEQLGYKYNYNDTWTPLNNLKGKALYNAAYNDENYWGLHTNPYKSYMFSMDGEFKLADSTHLSVIPYFWYGDGGGGGAGVAQESTSLINKYLYANVDLNGDGLINNSTYSSKLKNYNNFYGGTVYSYSSALTYRPGVVAKANTDLGMDNSLEYGFWYERSRKSQSDTYGLLDPATGTPDDFWLNSSYLLYPGGQAQKFYDEYTTTELKKGFVTDNWTPNDFWTFQGGVSYLYATRTGAAFDYPYSTSQTSTNFNNNWHRLLPAAGIKFQLDDKNQFYLGTGKTFRVPSNTAILLDALADLNNGKPEMSWNTDLGYRFYGDSISASADIYHSNYFNKQEAAYTEEGVEYYTTVPHMDMQGFNGELSWKFLPNWTVYTSYTYTQAKIRGDIDGGLGNAYDGGNGVYPTNGKTMPDTPRNIGNVSLGYDDSRVWAMLTGRVTSSLYGDYLNTESVGGFTTFGFSAGYRFGDWGWLKKPYIKLNVDNLTNHEAFSYVYSASMLSKQPAGAALAQYLYSSAPEYGLLQPRAFVLTFGTSFQ</sequence>
<dbReference type="EMBL" id="CP064030">
    <property type="protein sequence ID" value="QRN54432.1"/>
    <property type="molecule type" value="Genomic_DNA"/>
</dbReference>
<keyword evidence="3 8" id="KW-1134">Transmembrane beta strand</keyword>
<dbReference type="InterPro" id="IPR039426">
    <property type="entry name" value="TonB-dep_rcpt-like"/>
</dbReference>
<keyword evidence="11" id="KW-0732">Signal</keyword>
<protein>
    <submittedName>
        <fullName evidence="14">TonB-dependent receptor</fullName>
    </submittedName>
</protein>
<dbReference type="Gene3D" id="2.40.170.20">
    <property type="entry name" value="TonB-dependent receptor, beta-barrel domain"/>
    <property type="match status" value="1"/>
</dbReference>
<dbReference type="InterPro" id="IPR012910">
    <property type="entry name" value="Plug_dom"/>
</dbReference>
<evidence type="ECO:0000259" key="12">
    <source>
        <dbReference type="Pfam" id="PF00593"/>
    </source>
</evidence>
<feature type="signal peptide" evidence="11">
    <location>
        <begin position="1"/>
        <end position="23"/>
    </location>
</feature>
<keyword evidence="4 8" id="KW-0812">Transmembrane</keyword>
<evidence type="ECO:0000256" key="2">
    <source>
        <dbReference type="ARBA" id="ARBA00022448"/>
    </source>
</evidence>